<reference evidence="2" key="1">
    <citation type="submission" date="2023-07" db="EMBL/GenBank/DDBJ databases">
        <title>Comparative genomics of wheat-associated soil bacteria to identify genetic determinants of phenazine resistance.</title>
        <authorList>
            <person name="Mouncey N."/>
        </authorList>
    </citation>
    <scope>NUCLEOTIDE SEQUENCE</scope>
    <source>
        <strain evidence="2">V4I22</strain>
    </source>
</reference>
<organism evidence="2 3">
    <name type="scientific">Streptomyces canus</name>
    <dbReference type="NCBI Taxonomy" id="58343"/>
    <lineage>
        <taxon>Bacteria</taxon>
        <taxon>Bacillati</taxon>
        <taxon>Actinomycetota</taxon>
        <taxon>Actinomycetes</taxon>
        <taxon>Kitasatosporales</taxon>
        <taxon>Streptomycetaceae</taxon>
        <taxon>Streptomyces</taxon>
        <taxon>Streptomyces aurantiacus group</taxon>
    </lineage>
</organism>
<dbReference type="EMBL" id="JAUSZV010000001">
    <property type="protein sequence ID" value="MDQ0904298.1"/>
    <property type="molecule type" value="Genomic_DNA"/>
</dbReference>
<proteinExistence type="predicted"/>
<accession>A0AAW8F698</accession>
<feature type="compositionally biased region" description="Polar residues" evidence="1">
    <location>
        <begin position="62"/>
        <end position="73"/>
    </location>
</feature>
<feature type="region of interest" description="Disordered" evidence="1">
    <location>
        <begin position="1"/>
        <end position="73"/>
    </location>
</feature>
<name>A0AAW8F698_9ACTN</name>
<comment type="caution">
    <text evidence="2">The sequence shown here is derived from an EMBL/GenBank/DDBJ whole genome shotgun (WGS) entry which is preliminary data.</text>
</comment>
<sequence>MLTNGTFIARHLPRTQRYQPGTTSASPLASASSRPRWCAASSSQPDSGDRSTAHHSRCGFQPSPTTPTAFFAL</sequence>
<evidence type="ECO:0000313" key="3">
    <source>
        <dbReference type="Proteomes" id="UP001234216"/>
    </source>
</evidence>
<dbReference type="Proteomes" id="UP001234216">
    <property type="component" value="Unassembled WGS sequence"/>
</dbReference>
<feature type="compositionally biased region" description="Low complexity" evidence="1">
    <location>
        <begin position="24"/>
        <end position="36"/>
    </location>
</feature>
<gene>
    <name evidence="2" type="ORF">QFZ22_000283</name>
</gene>
<protein>
    <submittedName>
        <fullName evidence="2">Uncharacterized protein</fullName>
    </submittedName>
</protein>
<evidence type="ECO:0000256" key="1">
    <source>
        <dbReference type="SAM" id="MobiDB-lite"/>
    </source>
</evidence>
<dbReference type="AlphaFoldDB" id="A0AAW8F698"/>
<evidence type="ECO:0000313" key="2">
    <source>
        <dbReference type="EMBL" id="MDQ0904298.1"/>
    </source>
</evidence>